<name>A0A7X6DGV1_9BURK</name>
<evidence type="ECO:0000259" key="1">
    <source>
        <dbReference type="Pfam" id="PF02589"/>
    </source>
</evidence>
<dbReference type="EMBL" id="VTOX01000004">
    <property type="protein sequence ID" value="NKE66907.1"/>
    <property type="molecule type" value="Genomic_DNA"/>
</dbReference>
<dbReference type="AlphaFoldDB" id="A0A7X6DGV1"/>
<dbReference type="PANTHER" id="PTHR43682:SF1">
    <property type="entry name" value="LACTATE UTILIZATION PROTEIN C"/>
    <property type="match status" value="1"/>
</dbReference>
<dbReference type="Pfam" id="PF02589">
    <property type="entry name" value="LUD_dom"/>
    <property type="match status" value="1"/>
</dbReference>
<proteinExistence type="predicted"/>
<gene>
    <name evidence="2" type="ORF">RAMLITH_13840</name>
</gene>
<dbReference type="Proteomes" id="UP000521868">
    <property type="component" value="Unassembled WGS sequence"/>
</dbReference>
<dbReference type="Gene3D" id="3.40.50.10420">
    <property type="entry name" value="NagB/RpiA/CoA transferase-like"/>
    <property type="match status" value="1"/>
</dbReference>
<sequence>MSSRQFVLANVRRNQPAAAPLPPLPAFERSPVDLPVAFGDALERMGGRLALPPAGVALDEYIRSLFPQASVICSATGEVHGTFSVADVRDPRELQGVDVGVVRAAFGVAETGSVALGERELGVNALGFLAQHLVVLLDPAAIVADLHAAYWQPWFREARYAALMTGPTATADIEGVLVRGAQGIRSLTVILVPGPD</sequence>
<dbReference type="InterPro" id="IPR037171">
    <property type="entry name" value="NagB/RpiA_transferase-like"/>
</dbReference>
<dbReference type="PANTHER" id="PTHR43682">
    <property type="entry name" value="LACTATE UTILIZATION PROTEIN C"/>
    <property type="match status" value="1"/>
</dbReference>
<comment type="caution">
    <text evidence="2">The sequence shown here is derived from an EMBL/GenBank/DDBJ whole genome shotgun (WGS) entry which is preliminary data.</text>
</comment>
<organism evidence="2 3">
    <name type="scientific">Ramlibacter lithotrophicus</name>
    <dbReference type="NCBI Taxonomy" id="2606681"/>
    <lineage>
        <taxon>Bacteria</taxon>
        <taxon>Pseudomonadati</taxon>
        <taxon>Pseudomonadota</taxon>
        <taxon>Betaproteobacteria</taxon>
        <taxon>Burkholderiales</taxon>
        <taxon>Comamonadaceae</taxon>
        <taxon>Ramlibacter</taxon>
    </lineage>
</organism>
<dbReference type="RefSeq" id="WP_168108022.1">
    <property type="nucleotide sequence ID" value="NZ_VTOX01000004.1"/>
</dbReference>
<dbReference type="InterPro" id="IPR024185">
    <property type="entry name" value="FTHF_cligase-like_sf"/>
</dbReference>
<dbReference type="InterPro" id="IPR003741">
    <property type="entry name" value="LUD_dom"/>
</dbReference>
<protein>
    <recommendedName>
        <fullName evidence="1">LUD domain-containing protein</fullName>
    </recommendedName>
</protein>
<keyword evidence="3" id="KW-1185">Reference proteome</keyword>
<feature type="domain" description="LUD" evidence="1">
    <location>
        <begin position="92"/>
        <end position="192"/>
    </location>
</feature>
<evidence type="ECO:0000313" key="3">
    <source>
        <dbReference type="Proteomes" id="UP000521868"/>
    </source>
</evidence>
<reference evidence="2 3" key="1">
    <citation type="journal article" date="2020" name="Nature">
        <title>Bacterial chemolithoautotrophy via manganese oxidation.</title>
        <authorList>
            <person name="Yu H."/>
            <person name="Leadbetter J.R."/>
        </authorList>
    </citation>
    <scope>NUCLEOTIDE SEQUENCE [LARGE SCALE GENOMIC DNA]</scope>
    <source>
        <strain evidence="2 3">RBP-1</strain>
    </source>
</reference>
<dbReference type="SUPFAM" id="SSF100950">
    <property type="entry name" value="NagB/RpiA/CoA transferase-like"/>
    <property type="match status" value="1"/>
</dbReference>
<evidence type="ECO:0000313" key="2">
    <source>
        <dbReference type="EMBL" id="NKE66907.1"/>
    </source>
</evidence>
<accession>A0A7X6DGV1</accession>